<gene>
    <name evidence="1" type="ORF">EVAR_48829_1</name>
</gene>
<keyword evidence="2" id="KW-1185">Reference proteome</keyword>
<evidence type="ECO:0000313" key="1">
    <source>
        <dbReference type="EMBL" id="GBP69471.1"/>
    </source>
</evidence>
<dbReference type="EMBL" id="BGZK01001041">
    <property type="protein sequence ID" value="GBP69471.1"/>
    <property type="molecule type" value="Genomic_DNA"/>
</dbReference>
<proteinExistence type="predicted"/>
<dbReference type="AlphaFoldDB" id="A0A4C1XZM2"/>
<organism evidence="1 2">
    <name type="scientific">Eumeta variegata</name>
    <name type="common">Bagworm moth</name>
    <name type="synonym">Eumeta japonica</name>
    <dbReference type="NCBI Taxonomy" id="151549"/>
    <lineage>
        <taxon>Eukaryota</taxon>
        <taxon>Metazoa</taxon>
        <taxon>Ecdysozoa</taxon>
        <taxon>Arthropoda</taxon>
        <taxon>Hexapoda</taxon>
        <taxon>Insecta</taxon>
        <taxon>Pterygota</taxon>
        <taxon>Neoptera</taxon>
        <taxon>Endopterygota</taxon>
        <taxon>Lepidoptera</taxon>
        <taxon>Glossata</taxon>
        <taxon>Ditrysia</taxon>
        <taxon>Tineoidea</taxon>
        <taxon>Psychidae</taxon>
        <taxon>Oiketicinae</taxon>
        <taxon>Eumeta</taxon>
    </lineage>
</organism>
<evidence type="ECO:0000313" key="2">
    <source>
        <dbReference type="Proteomes" id="UP000299102"/>
    </source>
</evidence>
<dbReference type="OrthoDB" id="10262769at2759"/>
<sequence length="112" mass="12818">MRFLRSMCGMSRKDICRNSDVIERCGSKEDVATRVERGMLRLCGHLKGLNETRPTKQIYRANTCDRKVGEGRPRKFYADHIGGVLKKGQILSTRNRRACMKRLMGVSGTREI</sequence>
<reference evidence="1 2" key="1">
    <citation type="journal article" date="2019" name="Commun. Biol.">
        <title>The bagworm genome reveals a unique fibroin gene that provides high tensile strength.</title>
        <authorList>
            <person name="Kono N."/>
            <person name="Nakamura H."/>
            <person name="Ohtoshi R."/>
            <person name="Tomita M."/>
            <person name="Numata K."/>
            <person name="Arakawa K."/>
        </authorList>
    </citation>
    <scope>NUCLEOTIDE SEQUENCE [LARGE SCALE GENOMIC DNA]</scope>
</reference>
<accession>A0A4C1XZM2</accession>
<name>A0A4C1XZM2_EUMVA</name>
<comment type="caution">
    <text evidence="1">The sequence shown here is derived from an EMBL/GenBank/DDBJ whole genome shotgun (WGS) entry which is preliminary data.</text>
</comment>
<protein>
    <submittedName>
        <fullName evidence="1">Uncharacterized protein</fullName>
    </submittedName>
</protein>
<dbReference type="Proteomes" id="UP000299102">
    <property type="component" value="Unassembled WGS sequence"/>
</dbReference>